<accession>A0A517TSJ7</accession>
<dbReference type="EMBL" id="CP036339">
    <property type="protein sequence ID" value="QDT71344.1"/>
    <property type="molecule type" value="Genomic_DNA"/>
</dbReference>
<dbReference type="AlphaFoldDB" id="A0A517TSJ7"/>
<keyword evidence="1" id="KW-1133">Transmembrane helix</keyword>
<evidence type="ECO:0000256" key="1">
    <source>
        <dbReference type="SAM" id="Phobius"/>
    </source>
</evidence>
<dbReference type="Proteomes" id="UP000317909">
    <property type="component" value="Chromosome"/>
</dbReference>
<feature type="transmembrane region" description="Helical" evidence="1">
    <location>
        <begin position="289"/>
        <end position="309"/>
    </location>
</feature>
<evidence type="ECO:0000313" key="2">
    <source>
        <dbReference type="EMBL" id="QDT71344.1"/>
    </source>
</evidence>
<keyword evidence="1" id="KW-0812">Transmembrane</keyword>
<reference evidence="2 3" key="1">
    <citation type="submission" date="2019-02" db="EMBL/GenBank/DDBJ databases">
        <title>Deep-cultivation of Planctomycetes and their phenomic and genomic characterization uncovers novel biology.</title>
        <authorList>
            <person name="Wiegand S."/>
            <person name="Jogler M."/>
            <person name="Boedeker C."/>
            <person name="Pinto D."/>
            <person name="Vollmers J."/>
            <person name="Rivas-Marin E."/>
            <person name="Kohn T."/>
            <person name="Peeters S.H."/>
            <person name="Heuer A."/>
            <person name="Rast P."/>
            <person name="Oberbeckmann S."/>
            <person name="Bunk B."/>
            <person name="Jeske O."/>
            <person name="Meyerdierks A."/>
            <person name="Storesund J.E."/>
            <person name="Kallscheuer N."/>
            <person name="Luecker S."/>
            <person name="Lage O.M."/>
            <person name="Pohl T."/>
            <person name="Merkel B.J."/>
            <person name="Hornburger P."/>
            <person name="Mueller R.-W."/>
            <person name="Bruemmer F."/>
            <person name="Labrenz M."/>
            <person name="Spormann A.M."/>
            <person name="Op den Camp H."/>
            <person name="Overmann J."/>
            <person name="Amann R."/>
            <person name="Jetten M.S.M."/>
            <person name="Mascher T."/>
            <person name="Medema M.H."/>
            <person name="Devos D.P."/>
            <person name="Kaster A.-K."/>
            <person name="Ovreas L."/>
            <person name="Rohde M."/>
            <person name="Galperin M.Y."/>
            <person name="Jogler C."/>
        </authorList>
    </citation>
    <scope>NUCLEOTIDE SEQUENCE [LARGE SCALE GENOMIC DNA]</scope>
    <source>
        <strain evidence="2 3">I41</strain>
    </source>
</reference>
<protein>
    <submittedName>
        <fullName evidence="2">Uncharacterized protein</fullName>
    </submittedName>
</protein>
<dbReference type="KEGG" id="llh:I41_05010"/>
<organism evidence="2 3">
    <name type="scientific">Lacipirellula limnantheis</name>
    <dbReference type="NCBI Taxonomy" id="2528024"/>
    <lineage>
        <taxon>Bacteria</taxon>
        <taxon>Pseudomonadati</taxon>
        <taxon>Planctomycetota</taxon>
        <taxon>Planctomycetia</taxon>
        <taxon>Pirellulales</taxon>
        <taxon>Lacipirellulaceae</taxon>
        <taxon>Lacipirellula</taxon>
    </lineage>
</organism>
<name>A0A517TSJ7_9BACT</name>
<keyword evidence="1" id="KW-0472">Membrane</keyword>
<keyword evidence="3" id="KW-1185">Reference proteome</keyword>
<feature type="transmembrane region" description="Helical" evidence="1">
    <location>
        <begin position="329"/>
        <end position="353"/>
    </location>
</feature>
<evidence type="ECO:0000313" key="3">
    <source>
        <dbReference type="Proteomes" id="UP000317909"/>
    </source>
</evidence>
<sequence>MLVLLSSAFSPRYRHDILRCVAAPLEAQIQFRYDKRHCSDSSLTLLLGPSQSRSEECVLICFVESGVSSGVLPLVPVRLATVKDVRDYGGTLTIELCLKEFVFTRSEEFTQAVVTSTGGISPTMVEGGAVQGRFCFEVDRARVLPVASIGAQLTVWSTVVEQLQMSSAFKDEPYFWVLTGVVDLGANRTSSEELRKWPHYLSYSNQQAVEIYHYRPQKSQVPQGAISIEAGGPVVGTSPPTLEVDSRYDLKRWYFGTTEPSSKDQFGWFRFRTNQDWTLDLPVALKKSWWNYPLAVALCGSFIALPPITAYVTQHYHEITLNSIDAPHWGLIVNVGLSLASGLVAAAVVLASLPRLRP</sequence>
<gene>
    <name evidence="2" type="ORF">I41_05010</name>
</gene>
<proteinExistence type="predicted"/>